<accession>A0A1F7X0Q4</accession>
<dbReference type="EMBL" id="MGFQ01000038">
    <property type="protein sequence ID" value="OGM08684.1"/>
    <property type="molecule type" value="Genomic_DNA"/>
</dbReference>
<feature type="transmembrane region" description="Helical" evidence="6">
    <location>
        <begin position="112"/>
        <end position="129"/>
    </location>
</feature>
<keyword evidence="5 6" id="KW-0472">Membrane</keyword>
<dbReference type="PANTHER" id="PTHR32322:SF18">
    <property type="entry name" value="S-ADENOSYLMETHIONINE_S-ADENOSYLHOMOCYSTEINE TRANSPORTER"/>
    <property type="match status" value="1"/>
</dbReference>
<feature type="transmembrane region" description="Helical" evidence="6">
    <location>
        <begin position="196"/>
        <end position="220"/>
    </location>
</feature>
<feature type="transmembrane region" description="Helical" evidence="6">
    <location>
        <begin position="20"/>
        <end position="38"/>
    </location>
</feature>
<evidence type="ECO:0000256" key="6">
    <source>
        <dbReference type="SAM" id="Phobius"/>
    </source>
</evidence>
<sequence>MIPDFRYPILKVMNPHRLRAYILLIIVSLIWAAAGPIIKYTLGVLPPLTFLTYRFAISTVFGLIAFIFIGFSLPKDKKSLALIAIYGLFTSTIALGLLFWGLEKTTVVDMSLISITGPIMITIAGVIFLKERVTKREKIGMSIALIGMVTTVIEPILGGDGISRLSGNILIILYLLGNTISIVLLKILLRQGIKPIILSSISFIIGFLTILPLTLIKYGAANIFQTLQEIPLPYHLAVFFLAILSGNIAYALSDKAQKTIEISEAALFSYLYPVLSIPIAVLWLKEKVSITFLFGAIIIAVGIFVAEFKRRSVAST</sequence>
<dbReference type="InterPro" id="IPR050638">
    <property type="entry name" value="AA-Vitamin_Transporters"/>
</dbReference>
<evidence type="ECO:0000256" key="3">
    <source>
        <dbReference type="ARBA" id="ARBA00022692"/>
    </source>
</evidence>
<evidence type="ECO:0000256" key="4">
    <source>
        <dbReference type="ARBA" id="ARBA00022989"/>
    </source>
</evidence>
<comment type="caution">
    <text evidence="8">The sequence shown here is derived from an EMBL/GenBank/DDBJ whole genome shotgun (WGS) entry which is preliminary data.</text>
</comment>
<evidence type="ECO:0000313" key="8">
    <source>
        <dbReference type="EMBL" id="OGM08684.1"/>
    </source>
</evidence>
<dbReference type="InterPro" id="IPR037185">
    <property type="entry name" value="EmrE-like"/>
</dbReference>
<name>A0A1F7X0Q4_9BACT</name>
<evidence type="ECO:0000256" key="1">
    <source>
        <dbReference type="ARBA" id="ARBA00004651"/>
    </source>
</evidence>
<dbReference type="Pfam" id="PF00892">
    <property type="entry name" value="EamA"/>
    <property type="match status" value="2"/>
</dbReference>
<gene>
    <name evidence="8" type="ORF">A2Z67_00400</name>
</gene>
<evidence type="ECO:0000256" key="5">
    <source>
        <dbReference type="ARBA" id="ARBA00023136"/>
    </source>
</evidence>
<protein>
    <recommendedName>
        <fullName evidence="7">EamA domain-containing protein</fullName>
    </recommendedName>
</protein>
<proteinExistence type="predicted"/>
<feature type="domain" description="EamA" evidence="7">
    <location>
        <begin position="166"/>
        <end position="305"/>
    </location>
</feature>
<dbReference type="InterPro" id="IPR000620">
    <property type="entry name" value="EamA_dom"/>
</dbReference>
<reference evidence="8 9" key="1">
    <citation type="journal article" date="2016" name="Nat. Commun.">
        <title>Thousands of microbial genomes shed light on interconnected biogeochemical processes in an aquifer system.</title>
        <authorList>
            <person name="Anantharaman K."/>
            <person name="Brown C.T."/>
            <person name="Hug L.A."/>
            <person name="Sharon I."/>
            <person name="Castelle C.J."/>
            <person name="Probst A.J."/>
            <person name="Thomas B.C."/>
            <person name="Singh A."/>
            <person name="Wilkins M.J."/>
            <person name="Karaoz U."/>
            <person name="Brodie E.L."/>
            <person name="Williams K.H."/>
            <person name="Hubbard S.S."/>
            <person name="Banfield J.F."/>
        </authorList>
    </citation>
    <scope>NUCLEOTIDE SEQUENCE [LARGE SCALE GENOMIC DNA]</scope>
</reference>
<evidence type="ECO:0000256" key="2">
    <source>
        <dbReference type="ARBA" id="ARBA00022475"/>
    </source>
</evidence>
<dbReference type="SUPFAM" id="SSF103481">
    <property type="entry name" value="Multidrug resistance efflux transporter EmrE"/>
    <property type="match status" value="2"/>
</dbReference>
<comment type="subcellular location">
    <subcellularLocation>
        <location evidence="1">Cell membrane</location>
        <topology evidence="1">Multi-pass membrane protein</topology>
    </subcellularLocation>
</comment>
<dbReference type="PANTHER" id="PTHR32322">
    <property type="entry name" value="INNER MEMBRANE TRANSPORTER"/>
    <property type="match status" value="1"/>
</dbReference>
<keyword evidence="4 6" id="KW-1133">Transmembrane helix</keyword>
<feature type="transmembrane region" description="Helical" evidence="6">
    <location>
        <begin position="169"/>
        <end position="189"/>
    </location>
</feature>
<evidence type="ECO:0000313" key="9">
    <source>
        <dbReference type="Proteomes" id="UP000176939"/>
    </source>
</evidence>
<organism evidence="8 9">
    <name type="scientific">Candidatus Woesebacteria bacterium RBG_13_36_22</name>
    <dbReference type="NCBI Taxonomy" id="1802478"/>
    <lineage>
        <taxon>Bacteria</taxon>
        <taxon>Candidatus Woeseibacteriota</taxon>
    </lineage>
</organism>
<dbReference type="GO" id="GO:0005886">
    <property type="term" value="C:plasma membrane"/>
    <property type="evidence" value="ECO:0007669"/>
    <property type="project" value="UniProtKB-SubCell"/>
</dbReference>
<dbReference type="AlphaFoldDB" id="A0A1F7X0Q4"/>
<feature type="transmembrane region" description="Helical" evidence="6">
    <location>
        <begin position="265"/>
        <end position="284"/>
    </location>
</feature>
<feature type="transmembrane region" description="Helical" evidence="6">
    <location>
        <begin position="80"/>
        <end position="100"/>
    </location>
</feature>
<feature type="transmembrane region" description="Helical" evidence="6">
    <location>
        <begin position="141"/>
        <end position="157"/>
    </location>
</feature>
<feature type="transmembrane region" description="Helical" evidence="6">
    <location>
        <begin position="50"/>
        <end position="73"/>
    </location>
</feature>
<evidence type="ECO:0000259" key="7">
    <source>
        <dbReference type="Pfam" id="PF00892"/>
    </source>
</evidence>
<keyword evidence="2" id="KW-1003">Cell membrane</keyword>
<keyword evidence="3 6" id="KW-0812">Transmembrane</keyword>
<feature type="domain" description="EamA" evidence="7">
    <location>
        <begin position="19"/>
        <end position="151"/>
    </location>
</feature>
<dbReference type="Proteomes" id="UP000176939">
    <property type="component" value="Unassembled WGS sequence"/>
</dbReference>
<feature type="transmembrane region" description="Helical" evidence="6">
    <location>
        <begin position="290"/>
        <end position="308"/>
    </location>
</feature>
<feature type="transmembrane region" description="Helical" evidence="6">
    <location>
        <begin position="232"/>
        <end position="253"/>
    </location>
</feature>